<name>A0AAF3FDV2_9BILA</name>
<organism evidence="1 2">
    <name type="scientific">Mesorhabditis belari</name>
    <dbReference type="NCBI Taxonomy" id="2138241"/>
    <lineage>
        <taxon>Eukaryota</taxon>
        <taxon>Metazoa</taxon>
        <taxon>Ecdysozoa</taxon>
        <taxon>Nematoda</taxon>
        <taxon>Chromadorea</taxon>
        <taxon>Rhabditida</taxon>
        <taxon>Rhabditina</taxon>
        <taxon>Rhabditomorpha</taxon>
        <taxon>Rhabditoidea</taxon>
        <taxon>Rhabditidae</taxon>
        <taxon>Mesorhabditinae</taxon>
        <taxon>Mesorhabditis</taxon>
    </lineage>
</organism>
<dbReference type="AlphaFoldDB" id="A0AAF3FDV2"/>
<proteinExistence type="predicted"/>
<dbReference type="WBParaSite" id="MBELARI_LOCUS407">
    <property type="protein sequence ID" value="MBELARI_LOCUS407"/>
    <property type="gene ID" value="MBELARI_LOCUS407"/>
</dbReference>
<reference evidence="2" key="1">
    <citation type="submission" date="2024-02" db="UniProtKB">
        <authorList>
            <consortium name="WormBaseParasite"/>
        </authorList>
    </citation>
    <scope>IDENTIFICATION</scope>
</reference>
<evidence type="ECO:0000313" key="1">
    <source>
        <dbReference type="Proteomes" id="UP000887575"/>
    </source>
</evidence>
<sequence length="98" mass="10989">MSAVSIVLIALGGTFLFLFVKISCCRQYCWCPDLGGLGSLQEIHSMKQLEYHLHTLSVQVNFELKSSVKTATMKSIISQLKTELGPMMQLVKPMAEFY</sequence>
<keyword evidence="1" id="KW-1185">Reference proteome</keyword>
<accession>A0AAF3FDV2</accession>
<dbReference type="Proteomes" id="UP000887575">
    <property type="component" value="Unassembled WGS sequence"/>
</dbReference>
<evidence type="ECO:0000313" key="2">
    <source>
        <dbReference type="WBParaSite" id="MBELARI_LOCUS407"/>
    </source>
</evidence>
<protein>
    <submittedName>
        <fullName evidence="2">Uncharacterized protein</fullName>
    </submittedName>
</protein>